<dbReference type="PANTHER" id="PTHR12306:SF10">
    <property type="entry name" value="LIPID TRANSFERASE CIDEB"/>
    <property type="match status" value="1"/>
</dbReference>
<proteinExistence type="predicted"/>
<dbReference type="Pfam" id="PF02017">
    <property type="entry name" value="CIDE-N"/>
    <property type="match status" value="1"/>
</dbReference>
<feature type="domain" description="CIDE-N" evidence="4">
    <location>
        <begin position="107"/>
        <end position="186"/>
    </location>
</feature>
<dbReference type="GO" id="GO:0006915">
    <property type="term" value="P:apoptotic process"/>
    <property type="evidence" value="ECO:0007669"/>
    <property type="project" value="UniProtKB-UniRule"/>
</dbReference>
<accession>A0A4Z2I421</accession>
<evidence type="ECO:0000259" key="4">
    <source>
        <dbReference type="PROSITE" id="PS51135"/>
    </source>
</evidence>
<dbReference type="SMART" id="SM00266">
    <property type="entry name" value="CAD"/>
    <property type="match status" value="1"/>
</dbReference>
<evidence type="ECO:0000256" key="2">
    <source>
        <dbReference type="PROSITE-ProRule" id="PRU00447"/>
    </source>
</evidence>
<feature type="region of interest" description="Disordered" evidence="3">
    <location>
        <begin position="1"/>
        <end position="22"/>
    </location>
</feature>
<evidence type="ECO:0000313" key="5">
    <source>
        <dbReference type="EMBL" id="TNN71983.1"/>
    </source>
</evidence>
<dbReference type="Gene3D" id="3.10.20.10">
    <property type="match status" value="1"/>
</dbReference>
<comment type="caution">
    <text evidence="5">The sequence shown here is derived from an EMBL/GenBank/DDBJ whole genome shotgun (WGS) entry which is preliminary data.</text>
</comment>
<reference evidence="5 6" key="1">
    <citation type="submission" date="2019-03" db="EMBL/GenBank/DDBJ databases">
        <title>First draft genome of Liparis tanakae, snailfish: a comprehensive survey of snailfish specific genes.</title>
        <authorList>
            <person name="Kim W."/>
            <person name="Song I."/>
            <person name="Jeong J.-H."/>
            <person name="Kim D."/>
            <person name="Kim S."/>
            <person name="Ryu S."/>
            <person name="Song J.Y."/>
            <person name="Lee S.K."/>
        </authorList>
    </citation>
    <scope>NUCLEOTIDE SEQUENCE [LARGE SCALE GENOMIC DNA]</scope>
    <source>
        <tissue evidence="5">Muscle</tissue>
    </source>
</reference>
<dbReference type="Proteomes" id="UP000314294">
    <property type="component" value="Unassembled WGS sequence"/>
</dbReference>
<dbReference type="PROSITE" id="PS51135">
    <property type="entry name" value="CIDE_N"/>
    <property type="match status" value="1"/>
</dbReference>
<dbReference type="AlphaFoldDB" id="A0A4Z2I421"/>
<evidence type="ECO:0000256" key="1">
    <source>
        <dbReference type="ARBA" id="ARBA00022703"/>
    </source>
</evidence>
<dbReference type="OrthoDB" id="6475906at2759"/>
<dbReference type="PANTHER" id="PTHR12306">
    <property type="entry name" value="CELL DEATH ACTIVATOR CIDE"/>
    <property type="match status" value="1"/>
</dbReference>
<dbReference type="EMBL" id="SRLO01000143">
    <property type="protein sequence ID" value="TNN71983.1"/>
    <property type="molecule type" value="Genomic_DNA"/>
</dbReference>
<keyword evidence="1 2" id="KW-0053">Apoptosis</keyword>
<name>A0A4Z2I421_9TELE</name>
<keyword evidence="6" id="KW-1185">Reference proteome</keyword>
<organism evidence="5 6">
    <name type="scientific">Liparis tanakae</name>
    <name type="common">Tanaka's snailfish</name>
    <dbReference type="NCBI Taxonomy" id="230148"/>
    <lineage>
        <taxon>Eukaryota</taxon>
        <taxon>Metazoa</taxon>
        <taxon>Chordata</taxon>
        <taxon>Craniata</taxon>
        <taxon>Vertebrata</taxon>
        <taxon>Euteleostomi</taxon>
        <taxon>Actinopterygii</taxon>
        <taxon>Neopterygii</taxon>
        <taxon>Teleostei</taxon>
        <taxon>Neoteleostei</taxon>
        <taxon>Acanthomorphata</taxon>
        <taxon>Eupercaria</taxon>
        <taxon>Perciformes</taxon>
        <taxon>Cottioidei</taxon>
        <taxon>Cottales</taxon>
        <taxon>Liparidae</taxon>
        <taxon>Liparis</taxon>
    </lineage>
</organism>
<dbReference type="CDD" id="cd01615">
    <property type="entry name" value="CIDE_N"/>
    <property type="match status" value="1"/>
</dbReference>
<dbReference type="SUPFAM" id="SSF54277">
    <property type="entry name" value="CAD &amp; PB1 domains"/>
    <property type="match status" value="1"/>
</dbReference>
<protein>
    <submittedName>
        <fullName evidence="5">Cell death activator CIDE-B</fullName>
    </submittedName>
</protein>
<gene>
    <name evidence="5" type="primary">Cideb</name>
    <name evidence="5" type="ORF">EYF80_017771</name>
</gene>
<dbReference type="GO" id="GO:0042981">
    <property type="term" value="P:regulation of apoptotic process"/>
    <property type="evidence" value="ECO:0007669"/>
    <property type="project" value="TreeGrafter"/>
</dbReference>
<evidence type="ECO:0000313" key="6">
    <source>
        <dbReference type="Proteomes" id="UP000314294"/>
    </source>
</evidence>
<sequence length="298" mass="33072">MAVMHGSKKQIESHPGLTRPLSPSASLPWCLTVSSPGTVSQADVTTSSRTPYCITSLCFITFHRAADNRRTGGARSWRAAKGRLTSVQETKKNNRKQSVTKRVWSPPQRPFRVCCHDRGTRKGITAGTLEELKERVCQALQLALCALSLSLVCEEDGTEVDSEEFLMTLPDNTMLMALEPGQTWRPQSGAVVSKSLEHNKPRTGRDIARVTFDLYRINPKDVFGSLNVKATFQGLYSVSANFECLGPKKILREALRVLSTLLHGAGRLLITSATMIRRIIEGAELWHPQRTEYTASFN</sequence>
<evidence type="ECO:0000256" key="3">
    <source>
        <dbReference type="SAM" id="MobiDB-lite"/>
    </source>
</evidence>
<dbReference type="InterPro" id="IPR003508">
    <property type="entry name" value="CIDE-N_dom"/>
</dbReference>